<dbReference type="CDD" id="cd04301">
    <property type="entry name" value="NAT_SF"/>
    <property type="match status" value="1"/>
</dbReference>
<dbReference type="InterPro" id="IPR052564">
    <property type="entry name" value="N-acetyltrans/Recomb-assoc"/>
</dbReference>
<dbReference type="PANTHER" id="PTHR43451:SF1">
    <property type="entry name" value="ACETYLTRANSFERASE"/>
    <property type="match status" value="1"/>
</dbReference>
<dbReference type="SUPFAM" id="SSF55729">
    <property type="entry name" value="Acyl-CoA N-acyltransferases (Nat)"/>
    <property type="match status" value="1"/>
</dbReference>
<dbReference type="RefSeq" id="WP_386370851.1">
    <property type="nucleotide sequence ID" value="NZ_JBHUMP010000001.1"/>
</dbReference>
<organism evidence="2 3">
    <name type="scientific">Sulfitobacter aestuarii</name>
    <dbReference type="NCBI Taxonomy" id="2161676"/>
    <lineage>
        <taxon>Bacteria</taxon>
        <taxon>Pseudomonadati</taxon>
        <taxon>Pseudomonadota</taxon>
        <taxon>Alphaproteobacteria</taxon>
        <taxon>Rhodobacterales</taxon>
        <taxon>Roseobacteraceae</taxon>
        <taxon>Sulfitobacter</taxon>
    </lineage>
</organism>
<sequence>MFAAIREGPSPYTEAQRRAWLSAPCAGPEWSACLAGQQVMLAERAGRVLGFMTMREHGYINLAFVLPQAQRQGVFTLLLGAFEGLAQQRRLTSLETHASLTARPAFMARGFHAISEETVARGGQYLTRTRMEKTLT</sequence>
<gene>
    <name evidence="2" type="ORF">ACFSUD_01725</name>
</gene>
<dbReference type="Pfam" id="PF13673">
    <property type="entry name" value="Acetyltransf_10"/>
    <property type="match status" value="1"/>
</dbReference>
<feature type="domain" description="N-acetyltransferase" evidence="1">
    <location>
        <begin position="1"/>
        <end position="136"/>
    </location>
</feature>
<dbReference type="InterPro" id="IPR000182">
    <property type="entry name" value="GNAT_dom"/>
</dbReference>
<name>A0ABW5TXU6_9RHOB</name>
<evidence type="ECO:0000259" key="1">
    <source>
        <dbReference type="PROSITE" id="PS51186"/>
    </source>
</evidence>
<dbReference type="Proteomes" id="UP001597474">
    <property type="component" value="Unassembled WGS sequence"/>
</dbReference>
<proteinExistence type="predicted"/>
<protein>
    <submittedName>
        <fullName evidence="2">GNAT family N-acetyltransferase</fullName>
        <ecNumber evidence="2">2.3.1.-</ecNumber>
    </submittedName>
</protein>
<dbReference type="EMBL" id="JBHUMP010000001">
    <property type="protein sequence ID" value="MFD2738280.1"/>
    <property type="molecule type" value="Genomic_DNA"/>
</dbReference>
<dbReference type="GO" id="GO:0016746">
    <property type="term" value="F:acyltransferase activity"/>
    <property type="evidence" value="ECO:0007669"/>
    <property type="project" value="UniProtKB-KW"/>
</dbReference>
<comment type="caution">
    <text evidence="2">The sequence shown here is derived from an EMBL/GenBank/DDBJ whole genome shotgun (WGS) entry which is preliminary data.</text>
</comment>
<dbReference type="InterPro" id="IPR016181">
    <property type="entry name" value="Acyl_CoA_acyltransferase"/>
</dbReference>
<reference evidence="3" key="1">
    <citation type="journal article" date="2019" name="Int. J. Syst. Evol. Microbiol.">
        <title>The Global Catalogue of Microorganisms (GCM) 10K type strain sequencing project: providing services to taxonomists for standard genome sequencing and annotation.</title>
        <authorList>
            <consortium name="The Broad Institute Genomics Platform"/>
            <consortium name="The Broad Institute Genome Sequencing Center for Infectious Disease"/>
            <person name="Wu L."/>
            <person name="Ma J."/>
        </authorList>
    </citation>
    <scope>NUCLEOTIDE SEQUENCE [LARGE SCALE GENOMIC DNA]</scope>
    <source>
        <strain evidence="3">TISTR 2562</strain>
    </source>
</reference>
<keyword evidence="2" id="KW-0012">Acyltransferase</keyword>
<accession>A0ABW5TXU6</accession>
<dbReference type="PANTHER" id="PTHR43451">
    <property type="entry name" value="ACETYLTRANSFERASE (GNAT) FAMILY PROTEIN"/>
    <property type="match status" value="1"/>
</dbReference>
<dbReference type="EC" id="2.3.1.-" evidence="2"/>
<dbReference type="PROSITE" id="PS51186">
    <property type="entry name" value="GNAT"/>
    <property type="match status" value="1"/>
</dbReference>
<dbReference type="Gene3D" id="3.40.630.30">
    <property type="match status" value="1"/>
</dbReference>
<keyword evidence="3" id="KW-1185">Reference proteome</keyword>
<evidence type="ECO:0000313" key="3">
    <source>
        <dbReference type="Proteomes" id="UP001597474"/>
    </source>
</evidence>
<keyword evidence="2" id="KW-0808">Transferase</keyword>
<evidence type="ECO:0000313" key="2">
    <source>
        <dbReference type="EMBL" id="MFD2738280.1"/>
    </source>
</evidence>